<dbReference type="GO" id="GO:0051301">
    <property type="term" value="P:cell division"/>
    <property type="evidence" value="ECO:0007669"/>
    <property type="project" value="UniProtKB-KW"/>
</dbReference>
<evidence type="ECO:0000256" key="4">
    <source>
        <dbReference type="ARBA" id="ARBA00022741"/>
    </source>
</evidence>
<dbReference type="Pfam" id="PF08245">
    <property type="entry name" value="Mur_ligase_M"/>
    <property type="match status" value="1"/>
</dbReference>
<keyword evidence="3 10" id="KW-0132">Cell division</keyword>
<dbReference type="GO" id="GO:0008766">
    <property type="term" value="F:UDP-N-acetylmuramoylalanyl-D-glutamyl-2,6-diaminopimelate-D-alanyl-D-alanine ligase activity"/>
    <property type="evidence" value="ECO:0007669"/>
    <property type="project" value="RHEA"/>
</dbReference>
<dbReference type="AlphaFoldDB" id="A0A2Z5Y1E2"/>
<protein>
    <recommendedName>
        <fullName evidence="10 11">UDP-N-acetylmuramoyl-tripeptide--D-alanyl-D-alanine ligase</fullName>
        <ecNumber evidence="10 11">6.3.2.10</ecNumber>
    </recommendedName>
    <alternativeName>
        <fullName evidence="10">D-alanyl-D-alanine-adding enzyme</fullName>
    </alternativeName>
</protein>
<evidence type="ECO:0000256" key="6">
    <source>
        <dbReference type="ARBA" id="ARBA00022960"/>
    </source>
</evidence>
<keyword evidence="7 10" id="KW-0573">Peptidoglycan synthesis</keyword>
<comment type="catalytic activity">
    <reaction evidence="11">
        <text>D-alanyl-D-alanine + UDP-N-acetyl-alpha-D-muramoyl-L-alanyl-gamma-D-glutamyl-meso-2,6-diaminopimelate + ATP = UDP-N-acetyl-alpha-D-muramoyl-L-alanyl-gamma-D-glutamyl-meso-2,6-diaminopimeloyl-D-alanyl-D-alanine + ADP + phosphate + H(+)</text>
        <dbReference type="Rhea" id="RHEA:28374"/>
        <dbReference type="ChEBI" id="CHEBI:15378"/>
        <dbReference type="ChEBI" id="CHEBI:30616"/>
        <dbReference type="ChEBI" id="CHEBI:43474"/>
        <dbReference type="ChEBI" id="CHEBI:57822"/>
        <dbReference type="ChEBI" id="CHEBI:61386"/>
        <dbReference type="ChEBI" id="CHEBI:83905"/>
        <dbReference type="ChEBI" id="CHEBI:456216"/>
        <dbReference type="EC" id="6.3.2.10"/>
    </reaction>
</comment>
<dbReference type="GO" id="GO:0005737">
    <property type="term" value="C:cytoplasm"/>
    <property type="evidence" value="ECO:0007669"/>
    <property type="project" value="UniProtKB-SubCell"/>
</dbReference>
<dbReference type="GO" id="GO:0047480">
    <property type="term" value="F:UDP-N-acetylmuramoyl-tripeptide-D-alanyl-D-alanine ligase activity"/>
    <property type="evidence" value="ECO:0007669"/>
    <property type="project" value="UniProtKB-UniRule"/>
</dbReference>
<name>A0A2Z5Y1E2_9ENTE</name>
<dbReference type="InterPro" id="IPR036565">
    <property type="entry name" value="Mur-like_cat_sf"/>
</dbReference>
<dbReference type="UniPathway" id="UPA00219"/>
<reference evidence="15 16" key="1">
    <citation type="submission" date="2018-01" db="EMBL/GenBank/DDBJ databases">
        <title>Whole genome sequence of Melissococcus plutonius DAT561.</title>
        <authorList>
            <person name="Okumura K."/>
            <person name="Takamatsu D."/>
            <person name="Okura M."/>
        </authorList>
    </citation>
    <scope>NUCLEOTIDE SEQUENCE [LARGE SCALE GENOMIC DNA]</scope>
    <source>
        <strain evidence="15 16">DAT561</strain>
    </source>
</reference>
<evidence type="ECO:0000256" key="9">
    <source>
        <dbReference type="ARBA" id="ARBA00023316"/>
    </source>
</evidence>
<dbReference type="GeneID" id="57042972"/>
<evidence type="ECO:0000256" key="5">
    <source>
        <dbReference type="ARBA" id="ARBA00022840"/>
    </source>
</evidence>
<keyword evidence="4 10" id="KW-0547">Nucleotide-binding</keyword>
<gene>
    <name evidence="10" type="primary">murF</name>
    <name evidence="15" type="ORF">DAT561_0411</name>
</gene>
<accession>A0A2Z5Y1E2</accession>
<dbReference type="EC" id="6.3.2.10" evidence="10 11"/>
<dbReference type="GO" id="GO:0005524">
    <property type="term" value="F:ATP binding"/>
    <property type="evidence" value="ECO:0007669"/>
    <property type="project" value="UniProtKB-UniRule"/>
</dbReference>
<dbReference type="InterPro" id="IPR035911">
    <property type="entry name" value="MurE/MurF_N"/>
</dbReference>
<keyword evidence="6 10" id="KW-0133">Cell shape</keyword>
<dbReference type="GO" id="GO:0008360">
    <property type="term" value="P:regulation of cell shape"/>
    <property type="evidence" value="ECO:0007669"/>
    <property type="project" value="UniProtKB-KW"/>
</dbReference>
<dbReference type="Proteomes" id="UP000269226">
    <property type="component" value="Chromosome"/>
</dbReference>
<dbReference type="InterPro" id="IPR005863">
    <property type="entry name" value="UDP-N-AcMur_synth"/>
</dbReference>
<sequence length="461" mass="51387">MALTFWEIADVVQATNNWKQWSDFTINTIEFDSRQLASGSLFIPLGGKTDGHQFIMDARSQGAKAALWSKESSLAPEGFPILEVVDTLKAMQDLAMYYLKKLAPQVIAVTGSNGKTTTKDMIAAVLAKKYITYKTQGNYNNQIGLPYTILHMPEETEMLVLEMGMDHAGEIDFLSQLASPTVAAITMIGEAHIENLGSRQEIAKAKMGITKGLVEDGLLIIPENEPLLKPLTANSTQTIKTFGFTNEADFVECVQLEEKNKTTFKLSGYQLPFTIPVPGKYNVDNACIALIIGKWFQVPEKEMQQALAEVHLTKNRTEWVTANNGVEILSDVYNANPTAVSLVLDSFGQMFTNGRRIAVLGDMLELGATSKMMHQQLSKHLFPAIIQEVFLYGTEMKNLFLILEKTYGNHVHYYPKMEKEHLIVDLKATLQPNDLLLVKGSNGMRLTEVIEALTKKEMNRL</sequence>
<evidence type="ECO:0000256" key="11">
    <source>
        <dbReference type="RuleBase" id="RU004136"/>
    </source>
</evidence>
<dbReference type="InterPro" id="IPR036615">
    <property type="entry name" value="Mur_ligase_C_dom_sf"/>
</dbReference>
<feature type="domain" description="Mur ligase N-terminal catalytic" evidence="12">
    <location>
        <begin position="26"/>
        <end position="95"/>
    </location>
</feature>
<dbReference type="SUPFAM" id="SSF63418">
    <property type="entry name" value="MurE/MurF N-terminal domain"/>
    <property type="match status" value="1"/>
</dbReference>
<evidence type="ECO:0000259" key="14">
    <source>
        <dbReference type="Pfam" id="PF08245"/>
    </source>
</evidence>
<dbReference type="GO" id="GO:0009252">
    <property type="term" value="P:peptidoglycan biosynthetic process"/>
    <property type="evidence" value="ECO:0007669"/>
    <property type="project" value="UniProtKB-UniRule"/>
</dbReference>
<evidence type="ECO:0000256" key="2">
    <source>
        <dbReference type="ARBA" id="ARBA00022598"/>
    </source>
</evidence>
<dbReference type="InterPro" id="IPR051046">
    <property type="entry name" value="MurCDEF_CellWall_CoF430Synth"/>
</dbReference>
<dbReference type="RefSeq" id="WP_015694610.1">
    <property type="nucleotide sequence ID" value="NZ_AP018492.1"/>
</dbReference>
<evidence type="ECO:0000313" key="15">
    <source>
        <dbReference type="EMBL" id="BBC60548.1"/>
    </source>
</evidence>
<comment type="subcellular location">
    <subcellularLocation>
        <location evidence="10 11">Cytoplasm</location>
    </subcellularLocation>
</comment>
<dbReference type="Gene3D" id="3.90.190.20">
    <property type="entry name" value="Mur ligase, C-terminal domain"/>
    <property type="match status" value="1"/>
</dbReference>
<comment type="pathway">
    <text evidence="10 11">Cell wall biogenesis; peptidoglycan biosynthesis.</text>
</comment>
<keyword evidence="2 10" id="KW-0436">Ligase</keyword>
<dbReference type="InterPro" id="IPR004101">
    <property type="entry name" value="Mur_ligase_C"/>
</dbReference>
<dbReference type="GO" id="GO:0071555">
    <property type="term" value="P:cell wall organization"/>
    <property type="evidence" value="ECO:0007669"/>
    <property type="project" value="UniProtKB-KW"/>
</dbReference>
<dbReference type="Pfam" id="PF02875">
    <property type="entry name" value="Mur_ligase_C"/>
    <property type="match status" value="1"/>
</dbReference>
<dbReference type="HAMAP" id="MF_02019">
    <property type="entry name" value="MurF"/>
    <property type="match status" value="1"/>
</dbReference>
<dbReference type="Gene3D" id="3.40.1190.10">
    <property type="entry name" value="Mur-like, catalytic domain"/>
    <property type="match status" value="1"/>
</dbReference>
<keyword evidence="1 10" id="KW-0963">Cytoplasm</keyword>
<dbReference type="EMBL" id="AP018492">
    <property type="protein sequence ID" value="BBC60548.1"/>
    <property type="molecule type" value="Genomic_DNA"/>
</dbReference>
<dbReference type="SUPFAM" id="SSF53244">
    <property type="entry name" value="MurD-like peptide ligases, peptide-binding domain"/>
    <property type="match status" value="1"/>
</dbReference>
<feature type="domain" description="Mur ligase C-terminal" evidence="13">
    <location>
        <begin position="316"/>
        <end position="441"/>
    </location>
</feature>
<comment type="function">
    <text evidence="10 11">Involved in cell wall formation. Catalyzes the final step in the synthesis of UDP-N-acetylmuramoyl-pentapeptide, the precursor of murein.</text>
</comment>
<dbReference type="Gene3D" id="3.40.1390.10">
    <property type="entry name" value="MurE/MurF, N-terminal domain"/>
    <property type="match status" value="1"/>
</dbReference>
<dbReference type="InterPro" id="IPR000713">
    <property type="entry name" value="Mur_ligase_N"/>
</dbReference>
<dbReference type="Pfam" id="PF01225">
    <property type="entry name" value="Mur_ligase"/>
    <property type="match status" value="1"/>
</dbReference>
<evidence type="ECO:0000256" key="7">
    <source>
        <dbReference type="ARBA" id="ARBA00022984"/>
    </source>
</evidence>
<evidence type="ECO:0000259" key="12">
    <source>
        <dbReference type="Pfam" id="PF01225"/>
    </source>
</evidence>
<feature type="domain" description="Mur ligase central" evidence="14">
    <location>
        <begin position="109"/>
        <end position="292"/>
    </location>
</feature>
<dbReference type="InterPro" id="IPR013221">
    <property type="entry name" value="Mur_ligase_cen"/>
</dbReference>
<comment type="catalytic activity">
    <reaction evidence="10">
        <text>UDP-N-acetyl-alpha-D-muramoyl-L-alanyl-gamma-D-glutamyl-L-lysine + D-alanyl-D-alanine + ATP = UDP-N-acetyl-alpha-D-muramoyl-L-alanyl-gamma-D-glutamyl-L-lysyl-D-alanyl-D-alanine + ADP + phosphate + H(+)</text>
        <dbReference type="Rhea" id="RHEA:16085"/>
        <dbReference type="ChEBI" id="CHEBI:15378"/>
        <dbReference type="ChEBI" id="CHEBI:30616"/>
        <dbReference type="ChEBI" id="CHEBI:43474"/>
        <dbReference type="ChEBI" id="CHEBI:57822"/>
        <dbReference type="ChEBI" id="CHEBI:70758"/>
        <dbReference type="ChEBI" id="CHEBI:83903"/>
        <dbReference type="ChEBI" id="CHEBI:456216"/>
        <dbReference type="EC" id="6.3.2.10"/>
    </reaction>
</comment>
<comment type="similarity">
    <text evidence="10">Belongs to the MurCDEF family. MurF subfamily.</text>
</comment>
<dbReference type="PANTHER" id="PTHR43024:SF1">
    <property type="entry name" value="UDP-N-ACETYLMURAMOYL-TRIPEPTIDE--D-ALANYL-D-ALANINE LIGASE"/>
    <property type="match status" value="1"/>
</dbReference>
<keyword evidence="5 10" id="KW-0067">ATP-binding</keyword>
<evidence type="ECO:0000313" key="16">
    <source>
        <dbReference type="Proteomes" id="UP000269226"/>
    </source>
</evidence>
<evidence type="ECO:0000256" key="8">
    <source>
        <dbReference type="ARBA" id="ARBA00023306"/>
    </source>
</evidence>
<keyword evidence="8 10" id="KW-0131">Cell cycle</keyword>
<dbReference type="SUPFAM" id="SSF53623">
    <property type="entry name" value="MurD-like peptide ligases, catalytic domain"/>
    <property type="match status" value="1"/>
</dbReference>
<organism evidence="15 16">
    <name type="scientific">Melissococcus plutonius</name>
    <dbReference type="NCBI Taxonomy" id="33970"/>
    <lineage>
        <taxon>Bacteria</taxon>
        <taxon>Bacillati</taxon>
        <taxon>Bacillota</taxon>
        <taxon>Bacilli</taxon>
        <taxon>Lactobacillales</taxon>
        <taxon>Enterococcaceae</taxon>
        <taxon>Melissococcus</taxon>
    </lineage>
</organism>
<dbReference type="NCBIfam" id="TIGR01143">
    <property type="entry name" value="murF"/>
    <property type="match status" value="1"/>
</dbReference>
<feature type="binding site" evidence="10">
    <location>
        <begin position="111"/>
        <end position="117"/>
    </location>
    <ligand>
        <name>ATP</name>
        <dbReference type="ChEBI" id="CHEBI:30616"/>
    </ligand>
</feature>
<keyword evidence="9 10" id="KW-0961">Cell wall biogenesis/degradation</keyword>
<proteinExistence type="inferred from homology"/>
<evidence type="ECO:0000256" key="10">
    <source>
        <dbReference type="HAMAP-Rule" id="MF_02019"/>
    </source>
</evidence>
<dbReference type="PANTHER" id="PTHR43024">
    <property type="entry name" value="UDP-N-ACETYLMURAMOYL-TRIPEPTIDE--D-ALANYL-D-ALANINE LIGASE"/>
    <property type="match status" value="1"/>
</dbReference>
<evidence type="ECO:0000259" key="13">
    <source>
        <dbReference type="Pfam" id="PF02875"/>
    </source>
</evidence>
<evidence type="ECO:0000256" key="1">
    <source>
        <dbReference type="ARBA" id="ARBA00022490"/>
    </source>
</evidence>
<evidence type="ECO:0000256" key="3">
    <source>
        <dbReference type="ARBA" id="ARBA00022618"/>
    </source>
</evidence>